<organism evidence="1 2">
    <name type="scientific">Pelotomaculum schinkii</name>
    <dbReference type="NCBI Taxonomy" id="78350"/>
    <lineage>
        <taxon>Bacteria</taxon>
        <taxon>Bacillati</taxon>
        <taxon>Bacillota</taxon>
        <taxon>Clostridia</taxon>
        <taxon>Eubacteriales</taxon>
        <taxon>Desulfotomaculaceae</taxon>
        <taxon>Pelotomaculum</taxon>
    </lineage>
</organism>
<gene>
    <name evidence="1" type="ORF">Psch_00450</name>
</gene>
<evidence type="ECO:0000313" key="2">
    <source>
        <dbReference type="Proteomes" id="UP000298324"/>
    </source>
</evidence>
<dbReference type="InterPro" id="IPR045864">
    <property type="entry name" value="aa-tRNA-synth_II/BPL/LPL"/>
</dbReference>
<dbReference type="AlphaFoldDB" id="A0A4Y7RDK4"/>
<proteinExistence type="predicted"/>
<dbReference type="GO" id="GO:0016740">
    <property type="term" value="F:transferase activity"/>
    <property type="evidence" value="ECO:0007669"/>
    <property type="project" value="UniProtKB-ARBA"/>
</dbReference>
<dbReference type="SUPFAM" id="SSF55681">
    <property type="entry name" value="Class II aaRS and biotin synthetases"/>
    <property type="match status" value="1"/>
</dbReference>
<dbReference type="Pfam" id="PF04017">
    <property type="entry name" value="DUF366"/>
    <property type="match status" value="1"/>
</dbReference>
<dbReference type="Gene3D" id="3.30.930.10">
    <property type="entry name" value="Bira Bifunctional Protein, Domain 2"/>
    <property type="match status" value="1"/>
</dbReference>
<keyword evidence="2" id="KW-1185">Reference proteome</keyword>
<dbReference type="RefSeq" id="WP_134218468.1">
    <property type="nucleotide sequence ID" value="NZ_QFGA01000001.1"/>
</dbReference>
<comment type="caution">
    <text evidence="1">The sequence shown here is derived from an EMBL/GenBank/DDBJ whole genome shotgun (WGS) entry which is preliminary data.</text>
</comment>
<dbReference type="PIRSF" id="PIRSF006503">
    <property type="entry name" value="UCP006503"/>
    <property type="match status" value="1"/>
</dbReference>
<reference evidence="1 2" key="1">
    <citation type="journal article" date="2018" name="Environ. Microbiol.">
        <title>Novel energy conservation strategies and behaviour of Pelotomaculum schinkii driving syntrophic propionate catabolism.</title>
        <authorList>
            <person name="Hidalgo-Ahumada C.A.P."/>
            <person name="Nobu M.K."/>
            <person name="Narihiro T."/>
            <person name="Tamaki H."/>
            <person name="Liu W.T."/>
            <person name="Kamagata Y."/>
            <person name="Stams A.J.M."/>
            <person name="Imachi H."/>
            <person name="Sousa D.Z."/>
        </authorList>
    </citation>
    <scope>NUCLEOTIDE SEQUENCE [LARGE SCALE GENOMIC DNA]</scope>
    <source>
        <strain evidence="1 2">HH</strain>
    </source>
</reference>
<dbReference type="InterPro" id="IPR007162">
    <property type="entry name" value="DUF366"/>
</dbReference>
<evidence type="ECO:0000313" key="1">
    <source>
        <dbReference type="EMBL" id="TEB06916.1"/>
    </source>
</evidence>
<protein>
    <recommendedName>
        <fullName evidence="3">DUF366 domain-containing protein</fullName>
    </recommendedName>
</protein>
<name>A0A4Y7RDK4_9FIRM</name>
<dbReference type="Proteomes" id="UP000298324">
    <property type="component" value="Unassembled WGS sequence"/>
</dbReference>
<evidence type="ECO:0008006" key="3">
    <source>
        <dbReference type="Google" id="ProtNLM"/>
    </source>
</evidence>
<dbReference type="EMBL" id="QFGA01000001">
    <property type="protein sequence ID" value="TEB06916.1"/>
    <property type="molecule type" value="Genomic_DNA"/>
</dbReference>
<sequence>MLQRFISETITYDGTQLSSHWAFRSMGLLGDSIVSFRGPCRVMLAEMVDLEDVRKNAPIFSHNMLHFIVEHFDMDLEKTILRQRMLIAIIKDILWESHRAEFTRSGDDLYAGEKKLSVSIATLTPVSTMIHTGLNILSKDTPVKTVGLADLGLQEEEIESLGKLISSRYTKEMDEIGMARCKVRGTT</sequence>
<dbReference type="GO" id="GO:0140096">
    <property type="term" value="F:catalytic activity, acting on a protein"/>
    <property type="evidence" value="ECO:0007669"/>
    <property type="project" value="UniProtKB-ARBA"/>
</dbReference>
<accession>A0A4Y7RDK4</accession>